<dbReference type="Gene3D" id="1.10.10.60">
    <property type="entry name" value="Homeodomain-like"/>
    <property type="match status" value="1"/>
</dbReference>
<dbReference type="RefSeq" id="WP_154322949.1">
    <property type="nucleotide sequence ID" value="NZ_CP045695.1"/>
</dbReference>
<dbReference type="NCBIfam" id="NF033546">
    <property type="entry name" value="transpos_IS21"/>
    <property type="match status" value="1"/>
</dbReference>
<organism evidence="2 3">
    <name type="scientific">Clostridium scindens (strain JCM 10418 / VPI 12708)</name>
    <dbReference type="NCBI Taxonomy" id="29347"/>
    <lineage>
        <taxon>Bacteria</taxon>
        <taxon>Bacillati</taxon>
        <taxon>Bacillota</taxon>
        <taxon>Clostridia</taxon>
        <taxon>Lachnospirales</taxon>
        <taxon>Lachnospiraceae</taxon>
    </lineage>
</organism>
<feature type="domain" description="Integrase catalytic" evidence="1">
    <location>
        <begin position="126"/>
        <end position="301"/>
    </location>
</feature>
<dbReference type="PANTHER" id="PTHR35004">
    <property type="entry name" value="TRANSPOSASE RV3428C-RELATED"/>
    <property type="match status" value="1"/>
</dbReference>
<dbReference type="Proteomes" id="UP000462363">
    <property type="component" value="Unassembled WGS sequence"/>
</dbReference>
<dbReference type="Pfam" id="PF22483">
    <property type="entry name" value="Mu-transpos_C_2"/>
    <property type="match status" value="1"/>
</dbReference>
<dbReference type="SUPFAM" id="SSF46689">
    <property type="entry name" value="Homeodomain-like"/>
    <property type="match status" value="1"/>
</dbReference>
<reference evidence="2 3" key="1">
    <citation type="submission" date="2019-08" db="EMBL/GenBank/DDBJ databases">
        <title>In-depth cultivation of the pig gut microbiome towards novel bacterial diversity and tailored functional studies.</title>
        <authorList>
            <person name="Wylensek D."/>
            <person name="Hitch T.C.A."/>
            <person name="Clavel T."/>
        </authorList>
    </citation>
    <scope>NUCLEOTIDE SEQUENCE [LARGE SCALE GENOMIC DNA]</scope>
    <source>
        <strain evidence="2 3">BL-389-WT-3D</strain>
    </source>
</reference>
<dbReference type="InterPro" id="IPR054353">
    <property type="entry name" value="IstA-like_C"/>
</dbReference>
<evidence type="ECO:0000259" key="1">
    <source>
        <dbReference type="PROSITE" id="PS50994"/>
    </source>
</evidence>
<dbReference type="PANTHER" id="PTHR35004:SF7">
    <property type="entry name" value="INTEGRASE PROTEIN"/>
    <property type="match status" value="1"/>
</dbReference>
<gene>
    <name evidence="2" type="ORF">FYJ37_17755</name>
</gene>
<protein>
    <submittedName>
        <fullName evidence="2">IS21 family transposase</fullName>
    </submittedName>
</protein>
<evidence type="ECO:0000313" key="2">
    <source>
        <dbReference type="EMBL" id="MSS42085.1"/>
    </source>
</evidence>
<accession>A0A844FDE4</accession>
<comment type="caution">
    <text evidence="2">The sequence shown here is derived from an EMBL/GenBank/DDBJ whole genome shotgun (WGS) entry which is preliminary data.</text>
</comment>
<evidence type="ECO:0000313" key="3">
    <source>
        <dbReference type="Proteomes" id="UP000462363"/>
    </source>
</evidence>
<dbReference type="InterPro" id="IPR009057">
    <property type="entry name" value="Homeodomain-like_sf"/>
</dbReference>
<dbReference type="GO" id="GO:0015074">
    <property type="term" value="P:DNA integration"/>
    <property type="evidence" value="ECO:0007669"/>
    <property type="project" value="InterPro"/>
</dbReference>
<dbReference type="EMBL" id="VUMB01000086">
    <property type="protein sequence ID" value="MSS42085.1"/>
    <property type="molecule type" value="Genomic_DNA"/>
</dbReference>
<sequence>MIVEMDMYYKIRSYYNDGKSIRWIARTLGISRQTVKKYCSGDTIPGIRKEYHRDNTIVTDDVEQFILGCFKEDEAEGLKKQQHTAKRIYDRLVEEQGFTGGESTIRKAVNDLQKELDVPAQADMPLEYDPGDAIQIDWGECTVYLDGVRTKLYSFCGRLCYSCDIFVQLFRTQNLEAFLEAQQRMFDYFGGIPNRLIFDNAKVAVKEGFGKHAVATDGYRAFAAHYAFKTDFCNIASGNEKGLVENLVGYSRRNFMVPVPRAKSIEELNEHLLTKCLAYRDKHKIASHENTVREAYCIEKTYLHAIPAYRYDTSRTATPDVGDYSTVRFEKNNYSVPIKYLRKTVTVKGYADKVLILYRGKLIATFDRLYGSGKTAYRLEHYIDLLERKPRCVFQAKPVRETVAEELIDWGKQLPGGNAEMVKLLRLCVDYGEEKVLEAKYSLPIGVVPTVDIIRSQLHIKPETNVVMISGDIDVNSSDLTKFDEKCGVS</sequence>
<dbReference type="AlphaFoldDB" id="A0A844FDE4"/>
<dbReference type="PROSITE" id="PS50994">
    <property type="entry name" value="INTEGRASE"/>
    <property type="match status" value="1"/>
</dbReference>
<name>A0A844FDE4_CLOSV</name>
<proteinExistence type="predicted"/>
<dbReference type="InterPro" id="IPR001584">
    <property type="entry name" value="Integrase_cat-core"/>
</dbReference>